<dbReference type="EMBL" id="JANVFO010000003">
    <property type="protein sequence ID" value="KAJ3736908.1"/>
    <property type="molecule type" value="Genomic_DNA"/>
</dbReference>
<sequence>MAISFIPAIDEVVRIALPEWHTTGSTVELRFSAVLGDEEFQQFKEHGMRVQVWSDISLGGKNEGEWGEIDLHEVPSVLESSNDYQAKISLGLDDSVDKPENLISVICSVPFARSSHYSFTYRVVYSSGEIKWLGQFGRNGTVHIDATSKNTSGIVFEEGLVEKTAPFVWSTRGKQVEDLLIAEVAHPEDWSIWAVGKNSLFKGSAAGASLVFLVPRFRFHARYCPKTIILTASPAITISVSALGRIQVTGSGSLLLHTFDPDQGSTDYFFDRIFAHTGPSLDCRLLGVFGDVVALASTSATPSGHAILVPLNSSGFVSQIVIPSASLASILSAEMADYTIFSEARPSVQFVSSVTLESGSVQFSVPPSGGHFILTPLYSIPAASKNEGSGPESGDSLSLSVLSPHLVAGDTSVEDAILPTPPPSPHLHPIAHLTSSYNHSTTSISELGEQDAVLGSSSSDDIRKVTLASESSSLHALRPPVDQITRQSSPSLLLESYRETRENILVAFMTNLYFVLMLWSSMLLRALYGGSTSVAAEYGVEENPGEQSSAQSPLSVSDTADSRGSSPVNPNERTPLLSRVIPPSPVIANVEPAIRAPVPSAPYVTASISTQTSSPASLQFELLEVKSGPRGLVFRDTSGLLTEENLSDNLVIEFNGQGIPLNKVQRLDKGVVYLEADWEKPGRLNVKLTSSRVL</sequence>
<reference evidence="2" key="2">
    <citation type="journal article" date="2023" name="Proc. Natl. Acad. Sci. U.S.A.">
        <title>A global phylogenomic analysis of the shiitake genus Lentinula.</title>
        <authorList>
            <person name="Sierra-Patev S."/>
            <person name="Min B."/>
            <person name="Naranjo-Ortiz M."/>
            <person name="Looney B."/>
            <person name="Konkel Z."/>
            <person name="Slot J.C."/>
            <person name="Sakamoto Y."/>
            <person name="Steenwyk J.L."/>
            <person name="Rokas A."/>
            <person name="Carro J."/>
            <person name="Camarero S."/>
            <person name="Ferreira P."/>
            <person name="Molpeceres G."/>
            <person name="Ruiz-Duenas F.J."/>
            <person name="Serrano A."/>
            <person name="Henrissat B."/>
            <person name="Drula E."/>
            <person name="Hughes K.W."/>
            <person name="Mata J.L."/>
            <person name="Ishikawa N.K."/>
            <person name="Vargas-Isla R."/>
            <person name="Ushijima S."/>
            <person name="Smith C.A."/>
            <person name="Donoghue J."/>
            <person name="Ahrendt S."/>
            <person name="Andreopoulos W."/>
            <person name="He G."/>
            <person name="LaButti K."/>
            <person name="Lipzen A."/>
            <person name="Ng V."/>
            <person name="Riley R."/>
            <person name="Sandor L."/>
            <person name="Barry K."/>
            <person name="Martinez A.T."/>
            <person name="Xiao Y."/>
            <person name="Gibbons J.G."/>
            <person name="Terashima K."/>
            <person name="Grigoriev I.V."/>
            <person name="Hibbett D."/>
        </authorList>
    </citation>
    <scope>NUCLEOTIDE SEQUENCE</scope>
    <source>
        <strain evidence="2">ET3784</strain>
    </source>
</reference>
<feature type="region of interest" description="Disordered" evidence="1">
    <location>
        <begin position="541"/>
        <end position="577"/>
    </location>
</feature>
<evidence type="ECO:0000313" key="3">
    <source>
        <dbReference type="Proteomes" id="UP001176059"/>
    </source>
</evidence>
<gene>
    <name evidence="2" type="ORF">DFJ43DRAFT_385511</name>
</gene>
<feature type="compositionally biased region" description="Polar residues" evidence="1">
    <location>
        <begin position="545"/>
        <end position="572"/>
    </location>
</feature>
<comment type="caution">
    <text evidence="2">The sequence shown here is derived from an EMBL/GenBank/DDBJ whole genome shotgun (WGS) entry which is preliminary data.</text>
</comment>
<name>A0AA38N597_9AGAR</name>
<reference evidence="2" key="1">
    <citation type="submission" date="2022-08" db="EMBL/GenBank/DDBJ databases">
        <authorList>
            <consortium name="DOE Joint Genome Institute"/>
            <person name="Min B."/>
            <person name="Sierra-Patev S."/>
            <person name="Naranjo-Ortiz M."/>
            <person name="Looney B."/>
            <person name="Konkel Z."/>
            <person name="Slot J.C."/>
            <person name="Sakamoto Y."/>
            <person name="Steenwyk J.L."/>
            <person name="Rokas A."/>
            <person name="Carro J."/>
            <person name="Camarero S."/>
            <person name="Ferreira P."/>
            <person name="Molpeceres G."/>
            <person name="Ruiz-duenas F.J."/>
            <person name="Serrano A."/>
            <person name="Henrissat B."/>
            <person name="Drula E."/>
            <person name="Hughes K.W."/>
            <person name="Mata J.L."/>
            <person name="Ishikawa N.K."/>
            <person name="Vargas-Isla R."/>
            <person name="Ushijima S."/>
            <person name="Smith C.A."/>
            <person name="Ahrendt S."/>
            <person name="Andreopoulos W."/>
            <person name="He G."/>
            <person name="LaButti K."/>
            <person name="Lipzen A."/>
            <person name="Ng V."/>
            <person name="Riley R."/>
            <person name="Sandor L."/>
            <person name="Barry K."/>
            <person name="Martinez A.T."/>
            <person name="Xiao Y."/>
            <person name="Gibbons J.G."/>
            <person name="Terashima K."/>
            <person name="Hibbett D.S."/>
            <person name="Grigoriev I.V."/>
        </authorList>
    </citation>
    <scope>NUCLEOTIDE SEQUENCE</scope>
    <source>
        <strain evidence="2">ET3784</strain>
    </source>
</reference>
<organism evidence="2 3">
    <name type="scientific">Lentinula guzmanii</name>
    <dbReference type="NCBI Taxonomy" id="2804957"/>
    <lineage>
        <taxon>Eukaryota</taxon>
        <taxon>Fungi</taxon>
        <taxon>Dikarya</taxon>
        <taxon>Basidiomycota</taxon>
        <taxon>Agaricomycotina</taxon>
        <taxon>Agaricomycetes</taxon>
        <taxon>Agaricomycetidae</taxon>
        <taxon>Agaricales</taxon>
        <taxon>Marasmiineae</taxon>
        <taxon>Omphalotaceae</taxon>
        <taxon>Lentinula</taxon>
    </lineage>
</organism>
<evidence type="ECO:0000256" key="1">
    <source>
        <dbReference type="SAM" id="MobiDB-lite"/>
    </source>
</evidence>
<keyword evidence="3" id="KW-1185">Reference proteome</keyword>
<accession>A0AA38N597</accession>
<proteinExistence type="predicted"/>
<dbReference type="AlphaFoldDB" id="A0AA38N597"/>
<protein>
    <submittedName>
        <fullName evidence="2">Uncharacterized protein</fullName>
    </submittedName>
</protein>
<dbReference type="Proteomes" id="UP001176059">
    <property type="component" value="Unassembled WGS sequence"/>
</dbReference>
<evidence type="ECO:0000313" key="2">
    <source>
        <dbReference type="EMBL" id="KAJ3736908.1"/>
    </source>
</evidence>